<gene>
    <name evidence="1" type="ORF">F8S09_16610</name>
</gene>
<evidence type="ECO:0000313" key="2">
    <source>
        <dbReference type="Proteomes" id="UP000484842"/>
    </source>
</evidence>
<sequence>MSAAATNTRKWNVERLIDYLWESLEPRIQGELGEDVAVRVVAARQPDIRLNDVKIKGGVTEWKAALGEAIGDAMGDIEPEDFLNT</sequence>
<organism evidence="1 2">
    <name type="scientific">Deinococcus terrestris</name>
    <dbReference type="NCBI Taxonomy" id="2651870"/>
    <lineage>
        <taxon>Bacteria</taxon>
        <taxon>Thermotogati</taxon>
        <taxon>Deinococcota</taxon>
        <taxon>Deinococci</taxon>
        <taxon>Deinococcales</taxon>
        <taxon>Deinococcaceae</taxon>
        <taxon>Deinococcus</taxon>
    </lineage>
</organism>
<proteinExistence type="predicted"/>
<protein>
    <submittedName>
        <fullName evidence="1">Uncharacterized protein</fullName>
    </submittedName>
</protein>
<comment type="caution">
    <text evidence="1">The sequence shown here is derived from an EMBL/GenBank/DDBJ whole genome shotgun (WGS) entry which is preliminary data.</text>
</comment>
<dbReference type="RefSeq" id="WP_152872576.1">
    <property type="nucleotide sequence ID" value="NZ_WBSL01000020.1"/>
</dbReference>
<dbReference type="EMBL" id="WBSL01000020">
    <property type="protein sequence ID" value="MPY68279.1"/>
    <property type="molecule type" value="Genomic_DNA"/>
</dbReference>
<name>A0A7X1NZQ5_9DEIO</name>
<keyword evidence="2" id="KW-1185">Reference proteome</keyword>
<dbReference type="AlphaFoldDB" id="A0A7X1NZQ5"/>
<accession>A0A7X1NZQ5</accession>
<reference evidence="1 2" key="1">
    <citation type="submission" date="2019-10" db="EMBL/GenBank/DDBJ databases">
        <title>Deinococcus sp. isolated from soil.</title>
        <authorList>
            <person name="Li Y."/>
            <person name="Wang J."/>
        </authorList>
    </citation>
    <scope>NUCLEOTIDE SEQUENCE [LARGE SCALE GENOMIC DNA]</scope>
    <source>
        <strain evidence="1 2">SDU3-2</strain>
    </source>
</reference>
<evidence type="ECO:0000313" key="1">
    <source>
        <dbReference type="EMBL" id="MPY68279.1"/>
    </source>
</evidence>
<dbReference type="Proteomes" id="UP000484842">
    <property type="component" value="Unassembled WGS sequence"/>
</dbReference>